<dbReference type="KEGG" id="ahm:TL08_06065"/>
<sequence length="97" mass="10126">MSHCVSRIAVGAVVASAALAVISAVPAQAEDSVAGRADYSGRDVMVNMDEFLDGDNSYGDNSFVIKVPISIIVSHYENSPVWGHYGHGPEYSGLLGG</sequence>
<keyword evidence="3" id="KW-1185">Reference proteome</keyword>
<proteinExistence type="predicted"/>
<protein>
    <submittedName>
        <fullName evidence="2">Uncharacterized protein</fullName>
    </submittedName>
</protein>
<keyword evidence="1" id="KW-0732">Signal</keyword>
<dbReference type="EMBL" id="CP014859">
    <property type="protein sequence ID" value="AOS62038.1"/>
    <property type="molecule type" value="Genomic_DNA"/>
</dbReference>
<evidence type="ECO:0000313" key="2">
    <source>
        <dbReference type="EMBL" id="AOS62038.1"/>
    </source>
</evidence>
<evidence type="ECO:0000313" key="3">
    <source>
        <dbReference type="Proteomes" id="UP000095210"/>
    </source>
</evidence>
<feature type="chain" id="PRO_5042114090" evidence="1">
    <location>
        <begin position="30"/>
        <end position="97"/>
    </location>
</feature>
<gene>
    <name evidence="2" type="ORF">TL08_06065</name>
</gene>
<dbReference type="Proteomes" id="UP000095210">
    <property type="component" value="Chromosome"/>
</dbReference>
<feature type="signal peptide" evidence="1">
    <location>
        <begin position="1"/>
        <end position="29"/>
    </location>
</feature>
<reference evidence="3" key="1">
    <citation type="submission" date="2016-03" db="EMBL/GenBank/DDBJ databases">
        <title>Complete genome sequence of the type strain Actinoalloteichus hymeniacidonis DSM 45092.</title>
        <authorList>
            <person name="Schaffert L."/>
            <person name="Albersmeier A."/>
            <person name="Winkler A."/>
            <person name="Kalinowski J."/>
            <person name="Zotchev S."/>
            <person name="Ruckert C."/>
        </authorList>
    </citation>
    <scope>NUCLEOTIDE SEQUENCE [LARGE SCALE GENOMIC DNA]</scope>
    <source>
        <strain evidence="3">HPA177(T) (DSM 45092(T))</strain>
    </source>
</reference>
<evidence type="ECO:0000256" key="1">
    <source>
        <dbReference type="SAM" id="SignalP"/>
    </source>
</evidence>
<name>A0AAC9MWB8_9PSEU</name>
<accession>A0AAC9MWB8</accession>
<dbReference type="AlphaFoldDB" id="A0AAC9MWB8"/>
<organism evidence="2 3">
    <name type="scientific">Actinoalloteichus hymeniacidonis</name>
    <dbReference type="NCBI Taxonomy" id="340345"/>
    <lineage>
        <taxon>Bacteria</taxon>
        <taxon>Bacillati</taxon>
        <taxon>Actinomycetota</taxon>
        <taxon>Actinomycetes</taxon>
        <taxon>Pseudonocardiales</taxon>
        <taxon>Pseudonocardiaceae</taxon>
        <taxon>Actinoalloteichus</taxon>
    </lineage>
</organism>